<proteinExistence type="inferred from homology"/>
<feature type="signal peptide" evidence="3">
    <location>
        <begin position="1"/>
        <end position="27"/>
    </location>
</feature>
<keyword evidence="6" id="KW-1185">Reference proteome</keyword>
<organism evidence="5 6">
    <name type="scientific">Marinobacter salinexigens</name>
    <dbReference type="NCBI Taxonomy" id="2919747"/>
    <lineage>
        <taxon>Bacteria</taxon>
        <taxon>Pseudomonadati</taxon>
        <taxon>Pseudomonadota</taxon>
        <taxon>Gammaproteobacteria</taxon>
        <taxon>Pseudomonadales</taxon>
        <taxon>Marinobacteraceae</taxon>
        <taxon>Marinobacter</taxon>
    </lineage>
</organism>
<dbReference type="RefSeq" id="WP_149600835.1">
    <property type="nucleotide sequence ID" value="NZ_VTUU01000006.1"/>
</dbReference>
<evidence type="ECO:0000313" key="5">
    <source>
        <dbReference type="EMBL" id="KAA1172875.1"/>
    </source>
</evidence>
<feature type="domain" description="Solute-binding protein family 3/N-terminal" evidence="4">
    <location>
        <begin position="40"/>
        <end position="267"/>
    </location>
</feature>
<comment type="similarity">
    <text evidence="1">Belongs to the bacterial solute-binding protein 3 family.</text>
</comment>
<dbReference type="PANTHER" id="PTHR35936:SF19">
    <property type="entry name" value="AMINO-ACID-BINDING PROTEIN YXEM-RELATED"/>
    <property type="match status" value="1"/>
</dbReference>
<gene>
    <name evidence="5" type="ORF">FWJ25_13785</name>
</gene>
<dbReference type="PANTHER" id="PTHR35936">
    <property type="entry name" value="MEMBRANE-BOUND LYTIC MUREIN TRANSGLYCOSYLASE F"/>
    <property type="match status" value="1"/>
</dbReference>
<dbReference type="SMART" id="SM00062">
    <property type="entry name" value="PBPb"/>
    <property type="match status" value="1"/>
</dbReference>
<dbReference type="SUPFAM" id="SSF53850">
    <property type="entry name" value="Periplasmic binding protein-like II"/>
    <property type="match status" value="1"/>
</dbReference>
<accession>A0A5B0VF89</accession>
<evidence type="ECO:0000256" key="1">
    <source>
        <dbReference type="ARBA" id="ARBA00010333"/>
    </source>
</evidence>
<evidence type="ECO:0000259" key="4">
    <source>
        <dbReference type="SMART" id="SM00062"/>
    </source>
</evidence>
<reference evidence="5 6" key="1">
    <citation type="submission" date="2019-08" db="EMBL/GenBank/DDBJ databases">
        <title>Marinobacter ZYF650 sp. nov., a marine bacterium isolated from seawater of the Mariana trench.</title>
        <authorList>
            <person name="Ahmad W."/>
        </authorList>
    </citation>
    <scope>NUCLEOTIDE SEQUENCE [LARGE SCALE GENOMIC DNA]</scope>
    <source>
        <strain evidence="5 6">ZYF650</strain>
    </source>
</reference>
<dbReference type="EMBL" id="VTUU01000006">
    <property type="protein sequence ID" value="KAA1172875.1"/>
    <property type="molecule type" value="Genomic_DNA"/>
</dbReference>
<comment type="caution">
    <text evidence="5">The sequence shown here is derived from an EMBL/GenBank/DDBJ whole genome shotgun (WGS) entry which is preliminary data.</text>
</comment>
<name>A0A5B0VF89_9GAMM</name>
<dbReference type="Gene3D" id="3.40.190.10">
    <property type="entry name" value="Periplasmic binding protein-like II"/>
    <property type="match status" value="2"/>
</dbReference>
<evidence type="ECO:0000313" key="6">
    <source>
        <dbReference type="Proteomes" id="UP000323161"/>
    </source>
</evidence>
<evidence type="ECO:0000256" key="3">
    <source>
        <dbReference type="SAM" id="SignalP"/>
    </source>
</evidence>
<feature type="chain" id="PRO_5022960697" evidence="3">
    <location>
        <begin position="28"/>
        <end position="276"/>
    </location>
</feature>
<dbReference type="AlphaFoldDB" id="A0A5B0VF89"/>
<protein>
    <submittedName>
        <fullName evidence="5">Transporter substrate-binding domain-containing protein</fullName>
    </submittedName>
</protein>
<evidence type="ECO:0000256" key="2">
    <source>
        <dbReference type="ARBA" id="ARBA00022729"/>
    </source>
</evidence>
<sequence length="276" mass="30119">MTSLLNVLKKATPVLMLATAVSYGSFAAAATVEEIKDKGFISVATEDNYRPFEFIEDGKSTGYDNELKALVEKEAGISLKQEIMPWAGILPGVQSGKFDMALSAVMVTDQRRKAFDYTTPTAASQTFYATKAGSDIETGKDLIGKVVGAETGSAFLLELKAYDKKLKAEFGEGVAEIVEYHGYPEAYQDLALGRLDAVVNTDITLRTLMEERPGVFELGTAIGAPGYKAWAVKKGNDAVLKVVNDALLKVRESGEMYRLQEKWLGTRYENMPVDVN</sequence>
<dbReference type="Proteomes" id="UP000323161">
    <property type="component" value="Unassembled WGS sequence"/>
</dbReference>
<dbReference type="InterPro" id="IPR001638">
    <property type="entry name" value="Solute-binding_3/MltF_N"/>
</dbReference>
<keyword evidence="2 3" id="KW-0732">Signal</keyword>
<dbReference type="Pfam" id="PF00497">
    <property type="entry name" value="SBP_bac_3"/>
    <property type="match status" value="1"/>
</dbReference>